<dbReference type="Proteomes" id="UP000256779">
    <property type="component" value="Unassembled WGS sequence"/>
</dbReference>
<dbReference type="EMBL" id="QREG01000001">
    <property type="protein sequence ID" value="REE05637.1"/>
    <property type="molecule type" value="Genomic_DNA"/>
</dbReference>
<gene>
    <name evidence="1" type="ORF">C7460_101154</name>
</gene>
<keyword evidence="2" id="KW-1185">Reference proteome</keyword>
<evidence type="ECO:0008006" key="3">
    <source>
        <dbReference type="Google" id="ProtNLM"/>
    </source>
</evidence>
<proteinExistence type="predicted"/>
<protein>
    <recommendedName>
        <fullName evidence="3">Addiction module component</fullName>
    </recommendedName>
</protein>
<comment type="caution">
    <text evidence="1">The sequence shown here is derived from an EMBL/GenBank/DDBJ whole genome shotgun (WGS) entry which is preliminary data.</text>
</comment>
<accession>A0A3D9LGA7</accession>
<dbReference type="RefSeq" id="WP_115866150.1">
    <property type="nucleotide sequence ID" value="NZ_QREG01000001.1"/>
</dbReference>
<dbReference type="AlphaFoldDB" id="A0A3D9LGA7"/>
<sequence>MLFCRKGVFYGYSTIKEELHQYIDKADDRILRLVKGMFQADIEDYTLSGEPMNEETLKQRVRDAKSRIGSGQFTTQEDLEKEMEEW</sequence>
<reference evidence="1 2" key="1">
    <citation type="submission" date="2018-07" db="EMBL/GenBank/DDBJ databases">
        <title>Genomic Encyclopedia of Type Strains, Phase IV (KMG-IV): sequencing the most valuable type-strain genomes for metagenomic binning, comparative biology and taxonomic classification.</title>
        <authorList>
            <person name="Goeker M."/>
        </authorList>
    </citation>
    <scope>NUCLEOTIDE SEQUENCE [LARGE SCALE GENOMIC DNA]</scope>
    <source>
        <strain evidence="1 2">DSM 4134</strain>
    </source>
</reference>
<dbReference type="OrthoDB" id="826830at2"/>
<evidence type="ECO:0000313" key="2">
    <source>
        <dbReference type="Proteomes" id="UP000256779"/>
    </source>
</evidence>
<name>A0A3D9LGA7_MARFU</name>
<evidence type="ECO:0000313" key="1">
    <source>
        <dbReference type="EMBL" id="REE05637.1"/>
    </source>
</evidence>
<organism evidence="1 2">
    <name type="scientific">Marinoscillum furvescens DSM 4134</name>
    <dbReference type="NCBI Taxonomy" id="1122208"/>
    <lineage>
        <taxon>Bacteria</taxon>
        <taxon>Pseudomonadati</taxon>
        <taxon>Bacteroidota</taxon>
        <taxon>Cytophagia</taxon>
        <taxon>Cytophagales</taxon>
        <taxon>Reichenbachiellaceae</taxon>
        <taxon>Marinoscillum</taxon>
    </lineage>
</organism>